<dbReference type="EC" id="4.3.1.17" evidence="3"/>
<dbReference type="GO" id="GO:0003941">
    <property type="term" value="F:L-serine ammonia-lyase activity"/>
    <property type="evidence" value="ECO:0007669"/>
    <property type="project" value="UniProtKB-EC"/>
</dbReference>
<dbReference type="PANTHER" id="PTHR48078">
    <property type="entry name" value="THREONINE DEHYDRATASE, MITOCHONDRIAL-RELATED"/>
    <property type="match status" value="1"/>
</dbReference>
<dbReference type="Proteomes" id="UP000271241">
    <property type="component" value="Unassembled WGS sequence"/>
</dbReference>
<dbReference type="GO" id="GO:0009097">
    <property type="term" value="P:isoleucine biosynthetic process"/>
    <property type="evidence" value="ECO:0007669"/>
    <property type="project" value="TreeGrafter"/>
</dbReference>
<dbReference type="STRING" id="78915.A0A4P9XK49"/>
<dbReference type="EMBL" id="KZ992951">
    <property type="protein sequence ID" value="RKP06116.1"/>
    <property type="molecule type" value="Genomic_DNA"/>
</dbReference>
<feature type="domain" description="Tryptophan synthase beta chain-like PALP" evidence="7">
    <location>
        <begin position="2"/>
        <end position="282"/>
    </location>
</feature>
<dbReference type="SUPFAM" id="SSF53686">
    <property type="entry name" value="Tryptophan synthase beta subunit-like PLP-dependent enzymes"/>
    <property type="match status" value="1"/>
</dbReference>
<comment type="catalytic activity">
    <reaction evidence="6">
        <text>L-serine = pyruvate + NH4(+)</text>
        <dbReference type="Rhea" id="RHEA:19169"/>
        <dbReference type="ChEBI" id="CHEBI:15361"/>
        <dbReference type="ChEBI" id="CHEBI:28938"/>
        <dbReference type="ChEBI" id="CHEBI:33384"/>
        <dbReference type="EC" id="4.3.1.17"/>
    </reaction>
</comment>
<feature type="non-terminal residue" evidence="8">
    <location>
        <position position="1"/>
    </location>
</feature>
<name>A0A4P9XK49_9FUNG</name>
<keyword evidence="5" id="KW-0456">Lyase</keyword>
<comment type="similarity">
    <text evidence="2">Belongs to the serine/threonine dehydratase family.</text>
</comment>
<evidence type="ECO:0000256" key="6">
    <source>
        <dbReference type="ARBA" id="ARBA00049406"/>
    </source>
</evidence>
<dbReference type="Gene3D" id="3.40.50.1100">
    <property type="match status" value="2"/>
</dbReference>
<dbReference type="PANTHER" id="PTHR48078:SF2">
    <property type="entry name" value="CATABOLIC L-SERINE_THREONINE DEHYDRATASE"/>
    <property type="match status" value="1"/>
</dbReference>
<protein>
    <recommendedName>
        <fullName evidence="3">L-serine ammonia-lyase</fullName>
        <ecNumber evidence="3">4.3.1.17</ecNumber>
    </recommendedName>
</protein>
<evidence type="ECO:0000256" key="5">
    <source>
        <dbReference type="ARBA" id="ARBA00023239"/>
    </source>
</evidence>
<evidence type="ECO:0000256" key="3">
    <source>
        <dbReference type="ARBA" id="ARBA00012093"/>
    </source>
</evidence>
<dbReference type="GO" id="GO:0004794">
    <property type="term" value="F:threonine deaminase activity"/>
    <property type="evidence" value="ECO:0007669"/>
    <property type="project" value="TreeGrafter"/>
</dbReference>
<dbReference type="OrthoDB" id="7773036at2759"/>
<keyword evidence="4" id="KW-0663">Pyridoxal phosphate</keyword>
<dbReference type="InterPro" id="IPR001926">
    <property type="entry name" value="TrpB-like_PALP"/>
</dbReference>
<evidence type="ECO:0000313" key="9">
    <source>
        <dbReference type="Proteomes" id="UP000271241"/>
    </source>
</evidence>
<evidence type="ECO:0000259" key="7">
    <source>
        <dbReference type="Pfam" id="PF00291"/>
    </source>
</evidence>
<dbReference type="Pfam" id="PF00291">
    <property type="entry name" value="PALP"/>
    <property type="match status" value="1"/>
</dbReference>
<comment type="cofactor">
    <cofactor evidence="1">
        <name>pyridoxal 5'-phosphate</name>
        <dbReference type="ChEBI" id="CHEBI:597326"/>
    </cofactor>
</comment>
<evidence type="ECO:0000256" key="2">
    <source>
        <dbReference type="ARBA" id="ARBA00010869"/>
    </source>
</evidence>
<sequence>SNVWLKLENFQPTASVLIRGIGHRCTKAVRLEHAQHLVTSGDGNVGMAVAYSARQLEVPATVFLASRASDAVRQQLETNGATVVLVDGGWDVAEAQARSFADRDTHAVYIHAYDHPDVWRGHATLVTELREQMGDDRPPPAAVLTVVGAGGGLLNGVLEGMRQAEWNTVPVVAVETHGGNSLQLSLEAGRVAPVERVNTIATGLGARAITRKTLDWCSRHPVIPFAVSDAMAADGCRKFADDHRILVEATCGAGLSVVYTSVLREVMPNLPSDADLIVVVCGGSDISLAQLEEYGRRYSDPPIIVKSGEAIYMKFSEMSAAQSSARAAASSTNSSPGKESA</sequence>
<evidence type="ECO:0000256" key="4">
    <source>
        <dbReference type="ARBA" id="ARBA00022898"/>
    </source>
</evidence>
<proteinExistence type="inferred from homology"/>
<reference evidence="9" key="1">
    <citation type="journal article" date="2018" name="Nat. Microbiol.">
        <title>Leveraging single-cell genomics to expand the fungal tree of life.</title>
        <authorList>
            <person name="Ahrendt S.R."/>
            <person name="Quandt C.A."/>
            <person name="Ciobanu D."/>
            <person name="Clum A."/>
            <person name="Salamov A."/>
            <person name="Andreopoulos B."/>
            <person name="Cheng J.F."/>
            <person name="Woyke T."/>
            <person name="Pelin A."/>
            <person name="Henrissat B."/>
            <person name="Reynolds N.K."/>
            <person name="Benny G.L."/>
            <person name="Smith M.E."/>
            <person name="James T.Y."/>
            <person name="Grigoriev I.V."/>
        </authorList>
    </citation>
    <scope>NUCLEOTIDE SEQUENCE [LARGE SCALE GENOMIC DNA]</scope>
    <source>
        <strain evidence="9">RSA 1356</strain>
    </source>
</reference>
<dbReference type="AlphaFoldDB" id="A0A4P9XK49"/>
<organism evidence="8 9">
    <name type="scientific">Thamnocephalis sphaerospora</name>
    <dbReference type="NCBI Taxonomy" id="78915"/>
    <lineage>
        <taxon>Eukaryota</taxon>
        <taxon>Fungi</taxon>
        <taxon>Fungi incertae sedis</taxon>
        <taxon>Zoopagomycota</taxon>
        <taxon>Zoopagomycotina</taxon>
        <taxon>Zoopagomycetes</taxon>
        <taxon>Zoopagales</taxon>
        <taxon>Sigmoideomycetaceae</taxon>
        <taxon>Thamnocephalis</taxon>
    </lineage>
</organism>
<dbReference type="GO" id="GO:0006567">
    <property type="term" value="P:L-threonine catabolic process"/>
    <property type="evidence" value="ECO:0007669"/>
    <property type="project" value="TreeGrafter"/>
</dbReference>
<keyword evidence="9" id="KW-1185">Reference proteome</keyword>
<dbReference type="InterPro" id="IPR036052">
    <property type="entry name" value="TrpB-like_PALP_sf"/>
</dbReference>
<accession>A0A4P9XK49</accession>
<dbReference type="GO" id="GO:0006565">
    <property type="term" value="P:L-serine catabolic process"/>
    <property type="evidence" value="ECO:0007669"/>
    <property type="project" value="TreeGrafter"/>
</dbReference>
<gene>
    <name evidence="8" type="ORF">THASP1DRAFT_18888</name>
</gene>
<evidence type="ECO:0000256" key="1">
    <source>
        <dbReference type="ARBA" id="ARBA00001933"/>
    </source>
</evidence>
<dbReference type="InterPro" id="IPR050147">
    <property type="entry name" value="Ser/Thr_Dehydratase"/>
</dbReference>
<evidence type="ECO:0000313" key="8">
    <source>
        <dbReference type="EMBL" id="RKP06116.1"/>
    </source>
</evidence>